<dbReference type="KEGG" id="nmg:Nmag_4046"/>
<dbReference type="HOGENOM" id="CLU_000604_1_23_2"/>
<dbReference type="GO" id="GO:0016887">
    <property type="term" value="F:ATP hydrolysis activity"/>
    <property type="evidence" value="ECO:0007669"/>
    <property type="project" value="InterPro"/>
</dbReference>
<reference evidence="12 14" key="3">
    <citation type="journal article" date="2014" name="PLoS Genet.">
        <title>Phylogenetically driven sequencing of extremely halophilic archaea reveals strategies for static and dynamic osmo-response.</title>
        <authorList>
            <person name="Becker E.A."/>
            <person name="Seitzer P.M."/>
            <person name="Tritt A."/>
            <person name="Larsen D."/>
            <person name="Krusor M."/>
            <person name="Yao A.I."/>
            <person name="Wu D."/>
            <person name="Madern D."/>
            <person name="Eisen J.A."/>
            <person name="Darling A.E."/>
            <person name="Facciotti M.T."/>
        </authorList>
    </citation>
    <scope>NUCLEOTIDE SEQUENCE [LARGE SCALE GENOMIC DNA]</scope>
    <source>
        <strain evidence="14">ATCC 43099 / DSM 3394 / CCM 3739 / CIP 104546 / IAM 13178 / JCM 8861 / NBRC 102185 / NCIMB 2190 / MS3</strain>
        <strain evidence="12">MS-3</strain>
    </source>
</reference>
<dbReference type="GO" id="GO:0005886">
    <property type="term" value="C:plasma membrane"/>
    <property type="evidence" value="ECO:0007669"/>
    <property type="project" value="UniProtKB-SubCell"/>
</dbReference>
<dbReference type="InterPro" id="IPR027417">
    <property type="entry name" value="P-loop_NTPase"/>
</dbReference>
<dbReference type="InterPro" id="IPR003593">
    <property type="entry name" value="AAA+_ATPase"/>
</dbReference>
<dbReference type="EMBL" id="AOHS01000049">
    <property type="protein sequence ID" value="ELY27214.1"/>
    <property type="molecule type" value="Genomic_DNA"/>
</dbReference>
<geneLocation type="plasmid" evidence="11 13">
    <name>pNMAG02</name>
</geneLocation>
<evidence type="ECO:0000313" key="11">
    <source>
        <dbReference type="EMBL" id="ADD07574.1"/>
    </source>
</evidence>
<dbReference type="OrthoDB" id="18209at2157"/>
<gene>
    <name evidence="11" type="primary">dppD7</name>
    <name evidence="11" type="ordered locus">Nmag_4046</name>
    <name evidence="12" type="ORF">C500_14455</name>
</gene>
<keyword evidence="2" id="KW-0813">Transport</keyword>
<dbReference type="PANTHER" id="PTHR43297:SF14">
    <property type="entry name" value="ATPASE AAA-TYPE CORE DOMAIN-CONTAINING PROTEIN"/>
    <property type="match status" value="1"/>
</dbReference>
<dbReference type="AlphaFoldDB" id="D3T1W5"/>
<dbReference type="GeneID" id="8828780"/>
<reference evidence="13" key="1">
    <citation type="submission" date="2010-02" db="EMBL/GenBank/DDBJ databases">
        <title>Complete sequence of plasmid 2 of Natrialba magadii ATCC 43099.</title>
        <authorList>
            <consortium name="US DOE Joint Genome Institute"/>
            <person name="Lucas S."/>
            <person name="Copeland A."/>
            <person name="Lapidus A."/>
            <person name="Cheng J.-F."/>
            <person name="Bruce D."/>
            <person name="Goodwin L."/>
            <person name="Pitluck S."/>
            <person name="Davenport K."/>
            <person name="Saunders E."/>
            <person name="Detter J.C."/>
            <person name="Han C."/>
            <person name="Tapia R."/>
            <person name="Land M."/>
            <person name="Hauser L."/>
            <person name="Kyrpides N."/>
            <person name="Mikhailova N."/>
            <person name="De Castro R.E."/>
            <person name="Maupin-Furlow J.A."/>
            <person name="Woyke T."/>
        </authorList>
    </citation>
    <scope>NUCLEOTIDE SEQUENCE [LARGE SCALE GENOMIC DNA]</scope>
    <source>
        <strain evidence="13">ATCC 43099 / DSM 3394 / CCM 3739 / CIP 104546 / IAM 13178 / JCM 8861 / NBRC 102185 / NCIMB 2190 / MS3</strain>
        <plasmid evidence="13">pNMAG02</plasmid>
    </source>
</reference>
<feature type="region of interest" description="Disordered" evidence="9">
    <location>
        <begin position="320"/>
        <end position="353"/>
    </location>
</feature>
<keyword evidence="7" id="KW-1278">Translocase</keyword>
<sequence>MALLEIDDLHVRFDTEQGMVHALNGVSFSVERDEVLGVIGESGCGKSVTMMSVMGLLQSPPAEIVSGEIRFDGTDLLSLSESELNEIRGNRISMIYQDPMTSLNPALTIGKQVMEPLLTHTDCSKSEARERARETLEDCGLPDAERLLDEYPHELSGGMRQRVMIAMALITEPELLIADEPTTALDVTIQAQILQLFRDLRTEFDTSIIFITHDLPVVSELADRLAVMYAGTVAETCDIDEFFDNPLHPYTRQLWESVPKMDAEKERLAVIEGTVPSFHEPLSGCPFASRCEQHHGEPCEQIVPDPRGVTDEASHKVSCHLYTERSDTSPPWETDSEDFQQKLESQPENDVKL</sequence>
<dbReference type="GO" id="GO:0005524">
    <property type="term" value="F:ATP binding"/>
    <property type="evidence" value="ECO:0007669"/>
    <property type="project" value="UniProtKB-KW"/>
</dbReference>
<keyword evidence="13" id="KW-1185">Reference proteome</keyword>
<evidence type="ECO:0000256" key="3">
    <source>
        <dbReference type="ARBA" id="ARBA00022475"/>
    </source>
</evidence>
<dbReference type="Pfam" id="PF00005">
    <property type="entry name" value="ABC_tran"/>
    <property type="match status" value="1"/>
</dbReference>
<keyword evidence="6 11" id="KW-0067">ATP-binding</keyword>
<keyword evidence="8" id="KW-0472">Membrane</keyword>
<dbReference type="GO" id="GO:0015833">
    <property type="term" value="P:peptide transport"/>
    <property type="evidence" value="ECO:0007669"/>
    <property type="project" value="InterPro"/>
</dbReference>
<dbReference type="NCBIfam" id="TIGR01727">
    <property type="entry name" value="oligo_HPY"/>
    <property type="match status" value="1"/>
</dbReference>
<feature type="compositionally biased region" description="Polar residues" evidence="9">
    <location>
        <begin position="342"/>
        <end position="353"/>
    </location>
</feature>
<dbReference type="Pfam" id="PF08352">
    <property type="entry name" value="oligo_HPY"/>
    <property type="match status" value="1"/>
</dbReference>
<dbReference type="eggNOG" id="arCOG00181">
    <property type="taxonomic scope" value="Archaea"/>
</dbReference>
<dbReference type="InterPro" id="IPR003439">
    <property type="entry name" value="ABC_transporter-like_ATP-bd"/>
</dbReference>
<evidence type="ECO:0000256" key="8">
    <source>
        <dbReference type="ARBA" id="ARBA00023136"/>
    </source>
</evidence>
<dbReference type="PROSITE" id="PS50893">
    <property type="entry name" value="ABC_TRANSPORTER_2"/>
    <property type="match status" value="1"/>
</dbReference>
<evidence type="ECO:0000256" key="7">
    <source>
        <dbReference type="ARBA" id="ARBA00022967"/>
    </source>
</evidence>
<evidence type="ECO:0000256" key="4">
    <source>
        <dbReference type="ARBA" id="ARBA00022519"/>
    </source>
</evidence>
<evidence type="ECO:0000313" key="14">
    <source>
        <dbReference type="Proteomes" id="UP000011543"/>
    </source>
</evidence>
<organism evidence="11 13">
    <name type="scientific">Natrialba magadii (strain ATCC 43099 / DSM 3394 / CCM 3739 / CIP 104546 / IAM 13178 / JCM 8861 / NBRC 102185 / NCIMB 2190 / MS3)</name>
    <name type="common">Natronobacterium magadii</name>
    <dbReference type="NCBI Taxonomy" id="547559"/>
    <lineage>
        <taxon>Archaea</taxon>
        <taxon>Methanobacteriati</taxon>
        <taxon>Methanobacteriota</taxon>
        <taxon>Stenosarchaea group</taxon>
        <taxon>Halobacteria</taxon>
        <taxon>Halobacteriales</taxon>
        <taxon>Natrialbaceae</taxon>
        <taxon>Natrialba</taxon>
    </lineage>
</organism>
<evidence type="ECO:0000259" key="10">
    <source>
        <dbReference type="PROSITE" id="PS50893"/>
    </source>
</evidence>
<evidence type="ECO:0000313" key="13">
    <source>
        <dbReference type="Proteomes" id="UP000001879"/>
    </source>
</evidence>
<evidence type="ECO:0000256" key="5">
    <source>
        <dbReference type="ARBA" id="ARBA00022741"/>
    </source>
</evidence>
<dbReference type="CDD" id="cd03257">
    <property type="entry name" value="ABC_NikE_OppD_transporters"/>
    <property type="match status" value="1"/>
</dbReference>
<dbReference type="SMART" id="SM00382">
    <property type="entry name" value="AAA"/>
    <property type="match status" value="1"/>
</dbReference>
<evidence type="ECO:0000256" key="9">
    <source>
        <dbReference type="SAM" id="MobiDB-lite"/>
    </source>
</evidence>
<reference evidence="11" key="4">
    <citation type="submission" date="2016-09" db="EMBL/GenBank/DDBJ databases">
        <authorList>
            <person name="Pfeiffer F."/>
        </authorList>
    </citation>
    <scope>NUCLEOTIDE SEQUENCE</scope>
    <source>
        <strain evidence="11">ATCC 43099</strain>
        <plasmid evidence="11">pNMAG02</plasmid>
    </source>
</reference>
<dbReference type="Gene3D" id="3.40.50.300">
    <property type="entry name" value="P-loop containing nucleotide triphosphate hydrolases"/>
    <property type="match status" value="1"/>
</dbReference>
<proteinExistence type="predicted"/>
<dbReference type="Proteomes" id="UP000011543">
    <property type="component" value="Unassembled WGS sequence"/>
</dbReference>
<comment type="subcellular location">
    <subcellularLocation>
        <location evidence="1">Cell membrane</location>
        <topology evidence="1">Peripheral membrane protein</topology>
    </subcellularLocation>
</comment>
<keyword evidence="3" id="KW-1003">Cell membrane</keyword>
<dbReference type="SUPFAM" id="SSF52540">
    <property type="entry name" value="P-loop containing nucleoside triphosphate hydrolases"/>
    <property type="match status" value="1"/>
</dbReference>
<keyword evidence="5" id="KW-0547">Nucleotide-binding</keyword>
<evidence type="ECO:0000256" key="2">
    <source>
        <dbReference type="ARBA" id="ARBA00022448"/>
    </source>
</evidence>
<evidence type="ECO:0000313" key="12">
    <source>
        <dbReference type="EMBL" id="ELY27214.1"/>
    </source>
</evidence>
<keyword evidence="11" id="KW-0614">Plasmid</keyword>
<evidence type="ECO:0000256" key="1">
    <source>
        <dbReference type="ARBA" id="ARBA00004202"/>
    </source>
</evidence>
<dbReference type="EMBL" id="CP001934">
    <property type="protein sequence ID" value="ADD07574.1"/>
    <property type="molecule type" value="Genomic_DNA"/>
</dbReference>
<dbReference type="InterPro" id="IPR017871">
    <property type="entry name" value="ABC_transporter-like_CS"/>
</dbReference>
<dbReference type="PROSITE" id="PS00211">
    <property type="entry name" value="ABC_TRANSPORTER_1"/>
    <property type="match status" value="1"/>
</dbReference>
<evidence type="ECO:0000256" key="6">
    <source>
        <dbReference type="ARBA" id="ARBA00022840"/>
    </source>
</evidence>
<protein>
    <submittedName>
        <fullName evidence="11">ABC-type transport system ATP-binding protein (Probable substrate dipeptide/oligopeptide)</fullName>
    </submittedName>
    <submittedName>
        <fullName evidence="12">Peptide ABC transporter ATPase</fullName>
    </submittedName>
</protein>
<feature type="domain" description="ABC transporter" evidence="10">
    <location>
        <begin position="4"/>
        <end position="255"/>
    </location>
</feature>
<dbReference type="PaxDb" id="547559-Nmag_4046"/>
<dbReference type="FunFam" id="3.40.50.300:FF:000016">
    <property type="entry name" value="Oligopeptide ABC transporter ATP-binding component"/>
    <property type="match status" value="1"/>
</dbReference>
<dbReference type="PATRIC" id="fig|547559.17.peg.2859"/>
<dbReference type="Proteomes" id="UP000001879">
    <property type="component" value="Plasmid pNMAG02"/>
</dbReference>
<reference evidence="11 13" key="2">
    <citation type="journal article" date="2012" name="BMC Genomics">
        <title>A comparative genomics perspective on the genetic content of the alkaliphilic haloarchaeon Natrialba magadii ATCC 43099T.</title>
        <authorList>
            <person name="Siddaramappa S."/>
            <person name="Challacombe J.F."/>
            <person name="Decastro R.E."/>
            <person name="Pfeiffer F."/>
            <person name="Sastre D.E."/>
            <person name="Gimenez M.I."/>
            <person name="Paggi R.A."/>
            <person name="Detter J.C."/>
            <person name="Davenport K.W."/>
            <person name="Goodwin L.A."/>
            <person name="Kyrpides N."/>
            <person name="Tapia R."/>
            <person name="Pitluck S."/>
            <person name="Lucas S."/>
            <person name="Woyke T."/>
            <person name="Maupin-Furlow J.A."/>
        </authorList>
    </citation>
    <scope>NUCLEOTIDE SEQUENCE [LARGE SCALE GENOMIC DNA]</scope>
    <source>
        <strain evidence="11">ATCC 43099</strain>
        <strain evidence="13">ATCC 43099 / DSM 3394 / CCM 3739 / CIP 104546 / IAM 13178 / JCM 8861 / NBRC 102185 / NCIMB 2190 / MS3</strain>
    </source>
</reference>
<keyword evidence="4" id="KW-0997">Cell inner membrane</keyword>
<dbReference type="RefSeq" id="WP_004216096.1">
    <property type="nucleotide sequence ID" value="NC_013924.1"/>
</dbReference>
<dbReference type="PANTHER" id="PTHR43297">
    <property type="entry name" value="OLIGOPEPTIDE TRANSPORT ATP-BINDING PROTEIN APPD"/>
    <property type="match status" value="1"/>
</dbReference>
<dbReference type="InterPro" id="IPR050388">
    <property type="entry name" value="ABC_Ni/Peptide_Import"/>
</dbReference>
<dbReference type="InterPro" id="IPR013563">
    <property type="entry name" value="Oligopep_ABC_C"/>
</dbReference>
<accession>D3T1W5</accession>
<name>D3T1W5_NATMM</name>